<dbReference type="GO" id="GO:0016829">
    <property type="term" value="F:lyase activity"/>
    <property type="evidence" value="ECO:0007669"/>
    <property type="project" value="UniProtKB-KW"/>
</dbReference>
<keyword evidence="2" id="KW-0812">Transmembrane</keyword>
<feature type="non-terminal residue" evidence="7">
    <location>
        <position position="1"/>
    </location>
</feature>
<evidence type="ECO:0000256" key="4">
    <source>
        <dbReference type="ARBA" id="ARBA00023136"/>
    </source>
</evidence>
<dbReference type="PANTHER" id="PTHR30518">
    <property type="entry name" value="ENDOLYTIC MUREIN TRANSGLYCOSYLASE"/>
    <property type="match status" value="1"/>
</dbReference>
<organism evidence="7 8">
    <name type="scientific">Ligilactobacillus salivarius</name>
    <dbReference type="NCBI Taxonomy" id="1624"/>
    <lineage>
        <taxon>Bacteria</taxon>
        <taxon>Bacillati</taxon>
        <taxon>Bacillota</taxon>
        <taxon>Bacilli</taxon>
        <taxon>Lactobacillales</taxon>
        <taxon>Lactobacillaceae</taxon>
        <taxon>Ligilactobacillus</taxon>
    </lineage>
</organism>
<dbReference type="InterPro" id="IPR003770">
    <property type="entry name" value="MLTG-like"/>
</dbReference>
<evidence type="ECO:0000256" key="5">
    <source>
        <dbReference type="ARBA" id="ARBA00023239"/>
    </source>
</evidence>
<evidence type="ECO:0000256" key="3">
    <source>
        <dbReference type="ARBA" id="ARBA00022989"/>
    </source>
</evidence>
<dbReference type="Pfam" id="PF02618">
    <property type="entry name" value="YceG"/>
    <property type="match status" value="1"/>
</dbReference>
<proteinExistence type="predicted"/>
<keyword evidence="5" id="KW-0456">Lyase</keyword>
<evidence type="ECO:0000256" key="2">
    <source>
        <dbReference type="ARBA" id="ARBA00022692"/>
    </source>
</evidence>
<accession>A0A7X2MHJ8</accession>
<gene>
    <name evidence="7" type="ORF">GKC33_13725</name>
</gene>
<sequence length="92" mass="10437">HYALNNSKSTVSYDDLEVDSPYNLYKNKGLGPGPFNNPSIDSVKAVLNPVDKDKGYLYFVANIKTKKVYFSKTYAEHQKNVKKLQKANGYEN</sequence>
<dbReference type="GO" id="GO:0071555">
    <property type="term" value="P:cell wall organization"/>
    <property type="evidence" value="ECO:0007669"/>
    <property type="project" value="UniProtKB-KW"/>
</dbReference>
<comment type="caution">
    <text evidence="7">The sequence shown here is derived from an EMBL/GenBank/DDBJ whole genome shotgun (WGS) entry which is preliminary data.</text>
</comment>
<keyword evidence="3" id="KW-1133">Transmembrane helix</keyword>
<dbReference type="Proteomes" id="UP000467635">
    <property type="component" value="Unassembled WGS sequence"/>
</dbReference>
<protein>
    <submittedName>
        <fullName evidence="7">Endolytic transglycosylase MltG</fullName>
    </submittedName>
</protein>
<evidence type="ECO:0000313" key="7">
    <source>
        <dbReference type="EMBL" id="MSE09677.1"/>
    </source>
</evidence>
<name>A0A7X2MHJ8_9LACO</name>
<keyword evidence="6" id="KW-0961">Cell wall biogenesis/degradation</keyword>
<evidence type="ECO:0000256" key="1">
    <source>
        <dbReference type="ARBA" id="ARBA00022475"/>
    </source>
</evidence>
<dbReference type="EMBL" id="WKKX01001111">
    <property type="protein sequence ID" value="MSE09677.1"/>
    <property type="molecule type" value="Genomic_DNA"/>
</dbReference>
<reference evidence="7 8" key="1">
    <citation type="submission" date="2019-11" db="EMBL/GenBank/DDBJ databases">
        <title>Draft Genome Sequence of Plant Growth-Promoting Rhizosphere-Associated Bacteria.</title>
        <authorList>
            <person name="Vasilyev I.Y."/>
            <person name="Radchenko V."/>
            <person name="Ilnitskaya E.V."/>
        </authorList>
    </citation>
    <scope>NUCLEOTIDE SEQUENCE [LARGE SCALE GENOMIC DNA]</scope>
    <source>
        <strain evidence="7 8">VRA_01-1sq_f</strain>
    </source>
</reference>
<dbReference type="Gene3D" id="3.30.160.60">
    <property type="entry name" value="Classic Zinc Finger"/>
    <property type="match status" value="1"/>
</dbReference>
<dbReference type="PANTHER" id="PTHR30518:SF2">
    <property type="entry name" value="ENDOLYTIC MUREIN TRANSGLYCOSYLASE"/>
    <property type="match status" value="1"/>
</dbReference>
<dbReference type="AlphaFoldDB" id="A0A7X2MHJ8"/>
<evidence type="ECO:0000313" key="8">
    <source>
        <dbReference type="Proteomes" id="UP000467635"/>
    </source>
</evidence>
<evidence type="ECO:0000256" key="6">
    <source>
        <dbReference type="ARBA" id="ARBA00023316"/>
    </source>
</evidence>
<keyword evidence="1" id="KW-1003">Cell membrane</keyword>
<keyword evidence="4" id="KW-0472">Membrane</keyword>